<keyword evidence="3" id="KW-1185">Reference proteome</keyword>
<evidence type="ECO:0000313" key="2">
    <source>
        <dbReference type="EMBL" id="KAJ6260335.1"/>
    </source>
</evidence>
<sequence>MQEKNRARERADYLPSPLHASWATAPPVRPSPRPPRILQLYTHCTADGQEEPASGGRLGLLHRVERTRGGEEAQKPGLSNGKGSLEGHGKGDCLRLSISIPTSGRTWDIH</sequence>
<feature type="region of interest" description="Disordered" evidence="1">
    <location>
        <begin position="66"/>
        <end position="92"/>
    </location>
</feature>
<comment type="caution">
    <text evidence="2">The sequence shown here is derived from an EMBL/GenBank/DDBJ whole genome shotgun (WGS) entry which is preliminary data.</text>
</comment>
<gene>
    <name evidence="2" type="ORF">Dda_4561</name>
</gene>
<dbReference type="EMBL" id="JAQGDS010000005">
    <property type="protein sequence ID" value="KAJ6260335.1"/>
    <property type="molecule type" value="Genomic_DNA"/>
</dbReference>
<protein>
    <submittedName>
        <fullName evidence="2">Uncharacterized protein</fullName>
    </submittedName>
</protein>
<feature type="compositionally biased region" description="Basic and acidic residues" evidence="1">
    <location>
        <begin position="1"/>
        <end position="12"/>
    </location>
</feature>
<name>A0AAD6NJH1_DREDA</name>
<dbReference type="AlphaFoldDB" id="A0AAD6NJH1"/>
<accession>A0AAD6NJH1</accession>
<proteinExistence type="predicted"/>
<feature type="region of interest" description="Disordered" evidence="1">
    <location>
        <begin position="1"/>
        <end position="35"/>
    </location>
</feature>
<dbReference type="Proteomes" id="UP001221413">
    <property type="component" value="Unassembled WGS sequence"/>
</dbReference>
<organism evidence="2 3">
    <name type="scientific">Drechslerella dactyloides</name>
    <name type="common">Nematode-trapping fungus</name>
    <name type="synonym">Arthrobotrys dactyloides</name>
    <dbReference type="NCBI Taxonomy" id="74499"/>
    <lineage>
        <taxon>Eukaryota</taxon>
        <taxon>Fungi</taxon>
        <taxon>Dikarya</taxon>
        <taxon>Ascomycota</taxon>
        <taxon>Pezizomycotina</taxon>
        <taxon>Orbiliomycetes</taxon>
        <taxon>Orbiliales</taxon>
        <taxon>Orbiliaceae</taxon>
        <taxon>Drechslerella</taxon>
    </lineage>
</organism>
<reference evidence="2" key="1">
    <citation type="submission" date="2023-01" db="EMBL/GenBank/DDBJ databases">
        <title>The chitinases involved in constricting ring structure development in the nematode-trapping fungus Drechslerella dactyloides.</title>
        <authorList>
            <person name="Wang R."/>
            <person name="Zhang L."/>
            <person name="Tang P."/>
            <person name="Li S."/>
            <person name="Liang L."/>
        </authorList>
    </citation>
    <scope>NUCLEOTIDE SEQUENCE</scope>
    <source>
        <strain evidence="2">YMF1.00031</strain>
    </source>
</reference>
<evidence type="ECO:0000256" key="1">
    <source>
        <dbReference type="SAM" id="MobiDB-lite"/>
    </source>
</evidence>
<evidence type="ECO:0000313" key="3">
    <source>
        <dbReference type="Proteomes" id="UP001221413"/>
    </source>
</evidence>